<comment type="caution">
    <text evidence="1">The sequence shown here is derived from an EMBL/GenBank/DDBJ whole genome shotgun (WGS) entry which is preliminary data.</text>
</comment>
<sequence>MKYQVNVEGGFTGLLREYSGEIGLGSSGVKDLLEAMESVSGERNQKLRDGLLYRITLKEGDDVYRADFYGPHLPKPIRDFIDRIKE</sequence>
<accession>A0AAE3ET37</accession>
<organism evidence="1 2">
    <name type="scientific">Cerina litoralis</name>
    <dbReference type="NCBI Taxonomy" id="2874477"/>
    <lineage>
        <taxon>Bacteria</taxon>
        <taxon>Pseudomonadati</taxon>
        <taxon>Bacteroidota</taxon>
        <taxon>Flavobacteriia</taxon>
        <taxon>Flavobacteriales</taxon>
        <taxon>Flavobacteriaceae</taxon>
        <taxon>Cerina</taxon>
    </lineage>
</organism>
<proteinExistence type="predicted"/>
<name>A0AAE3ET37_9FLAO</name>
<evidence type="ECO:0000313" key="1">
    <source>
        <dbReference type="EMBL" id="MCG2459669.1"/>
    </source>
</evidence>
<keyword evidence="2" id="KW-1185">Reference proteome</keyword>
<dbReference type="RefSeq" id="WP_317900815.1">
    <property type="nucleotide sequence ID" value="NZ_JAIRBC010000003.1"/>
</dbReference>
<evidence type="ECO:0000313" key="2">
    <source>
        <dbReference type="Proteomes" id="UP001200642"/>
    </source>
</evidence>
<dbReference type="AlphaFoldDB" id="A0AAE3ET37"/>
<dbReference type="Proteomes" id="UP001200642">
    <property type="component" value="Unassembled WGS sequence"/>
</dbReference>
<protein>
    <submittedName>
        <fullName evidence="1">Uncharacterized protein</fullName>
    </submittedName>
</protein>
<reference evidence="1" key="1">
    <citation type="submission" date="2023-02" db="EMBL/GenBank/DDBJ databases">
        <title>Genome of Flavobacteriaceae gen. nov. sp. strain F89.</title>
        <authorList>
            <person name="Wang Y."/>
        </authorList>
    </citation>
    <scope>NUCLEOTIDE SEQUENCE</scope>
    <source>
        <strain evidence="1">F89</strain>
    </source>
</reference>
<dbReference type="EMBL" id="JAIRBC010000003">
    <property type="protein sequence ID" value="MCG2459669.1"/>
    <property type="molecule type" value="Genomic_DNA"/>
</dbReference>
<gene>
    <name evidence="1" type="ORF">K8352_02800</name>
</gene>